<feature type="compositionally biased region" description="Pro residues" evidence="1">
    <location>
        <begin position="332"/>
        <end position="341"/>
    </location>
</feature>
<feature type="transmembrane region" description="Helical" evidence="2">
    <location>
        <begin position="148"/>
        <end position="169"/>
    </location>
</feature>
<evidence type="ECO:0000256" key="1">
    <source>
        <dbReference type="SAM" id="MobiDB-lite"/>
    </source>
</evidence>
<evidence type="ECO:0000256" key="2">
    <source>
        <dbReference type="SAM" id="Phobius"/>
    </source>
</evidence>
<evidence type="ECO:0000313" key="3">
    <source>
        <dbReference type="EMBL" id="OXA37359.1"/>
    </source>
</evidence>
<dbReference type="AlphaFoldDB" id="A0A226CWL6"/>
<feature type="transmembrane region" description="Helical" evidence="2">
    <location>
        <begin position="29"/>
        <end position="50"/>
    </location>
</feature>
<name>A0A226CWL6_FOLCA</name>
<accession>A0A226CWL6</accession>
<gene>
    <name evidence="3" type="ORF">Fcan01_27854</name>
</gene>
<feature type="region of interest" description="Disordered" evidence="1">
    <location>
        <begin position="237"/>
        <end position="341"/>
    </location>
</feature>
<keyword evidence="2" id="KW-0812">Transmembrane</keyword>
<organism evidence="3 4">
    <name type="scientific">Folsomia candida</name>
    <name type="common">Springtail</name>
    <dbReference type="NCBI Taxonomy" id="158441"/>
    <lineage>
        <taxon>Eukaryota</taxon>
        <taxon>Metazoa</taxon>
        <taxon>Ecdysozoa</taxon>
        <taxon>Arthropoda</taxon>
        <taxon>Hexapoda</taxon>
        <taxon>Collembola</taxon>
        <taxon>Entomobryomorpha</taxon>
        <taxon>Isotomoidea</taxon>
        <taxon>Isotomidae</taxon>
        <taxon>Proisotominae</taxon>
        <taxon>Folsomia</taxon>
    </lineage>
</organism>
<comment type="caution">
    <text evidence="3">The sequence shown here is derived from an EMBL/GenBank/DDBJ whole genome shotgun (WGS) entry which is preliminary data.</text>
</comment>
<keyword evidence="4" id="KW-1185">Reference proteome</keyword>
<keyword evidence="2" id="KW-1133">Transmembrane helix</keyword>
<dbReference type="Proteomes" id="UP000198287">
    <property type="component" value="Unassembled WGS sequence"/>
</dbReference>
<proteinExistence type="predicted"/>
<protein>
    <submittedName>
        <fullName evidence="3">Uncharacterized protein</fullName>
    </submittedName>
</protein>
<evidence type="ECO:0000313" key="4">
    <source>
        <dbReference type="Proteomes" id="UP000198287"/>
    </source>
</evidence>
<dbReference type="EMBL" id="LNIX01000058">
    <property type="protein sequence ID" value="OXA37359.1"/>
    <property type="molecule type" value="Genomic_DNA"/>
</dbReference>
<sequence length="341" mass="38226">MANTIPWYIQFYQDTNISTQILVKLKSRLTFVSALCSMAHFVEFFTSILASKPLTYFNTSIDPRQTYAIMDDHDNYERLSTLLKINGSQKLGQPEVSGIPGRWDDLQTVTDVEGVLYLIEDPAYERYTKGVPPTKESKAKETPVPLKAVTSIFILSSFLLLLALTSFGVERRTHFFIESTKHLKKIGLVSNNVEIAAITDFGWKLFLKYRHGRKHPGKRKNMGPLVFEAERFKISPDKIGDNHLTPLHSSESSTARRPAQKEPPSGSPPRPTPEKLSGSQPHQTQSAGPPTVRQSPPPSCPLPQNRRGDRLRVARSQEGLRQRSSIPSRALVPPPSPTCKK</sequence>
<reference evidence="3 4" key="1">
    <citation type="submission" date="2015-12" db="EMBL/GenBank/DDBJ databases">
        <title>The genome of Folsomia candida.</title>
        <authorList>
            <person name="Faddeeva A."/>
            <person name="Derks M.F."/>
            <person name="Anvar Y."/>
            <person name="Smit S."/>
            <person name="Van Straalen N."/>
            <person name="Roelofs D."/>
        </authorList>
    </citation>
    <scope>NUCLEOTIDE SEQUENCE [LARGE SCALE GENOMIC DNA]</scope>
    <source>
        <strain evidence="3 4">VU population</strain>
        <tissue evidence="3">Whole body</tissue>
    </source>
</reference>
<feature type="compositionally biased region" description="Polar residues" evidence="1">
    <location>
        <begin position="277"/>
        <end position="294"/>
    </location>
</feature>
<keyword evidence="2" id="KW-0472">Membrane</keyword>